<dbReference type="PANTHER" id="PTHR30619">
    <property type="entry name" value="DNA INTERNALIZATION/COMPETENCE PROTEIN COMEC/REC2"/>
    <property type="match status" value="1"/>
</dbReference>
<dbReference type="PANTHER" id="PTHR30619:SF1">
    <property type="entry name" value="RECOMBINATION PROTEIN 2"/>
    <property type="match status" value="1"/>
</dbReference>
<organism evidence="9 10">
    <name type="scientific">Streptomyces diacarni</name>
    <dbReference type="NCBI Taxonomy" id="2800381"/>
    <lineage>
        <taxon>Bacteria</taxon>
        <taxon>Bacillati</taxon>
        <taxon>Actinomycetota</taxon>
        <taxon>Actinomycetes</taxon>
        <taxon>Kitasatosporales</taxon>
        <taxon>Streptomycetaceae</taxon>
        <taxon>Streptomyces</taxon>
    </lineage>
</organism>
<feature type="compositionally biased region" description="Basic and acidic residues" evidence="6">
    <location>
        <begin position="157"/>
        <end position="166"/>
    </location>
</feature>
<feature type="region of interest" description="Disordered" evidence="6">
    <location>
        <begin position="125"/>
        <end position="375"/>
    </location>
</feature>
<feature type="transmembrane region" description="Helical" evidence="7">
    <location>
        <begin position="876"/>
        <end position="894"/>
    </location>
</feature>
<feature type="compositionally biased region" description="Basic and acidic residues" evidence="6">
    <location>
        <begin position="246"/>
        <end position="255"/>
    </location>
</feature>
<evidence type="ECO:0000259" key="8">
    <source>
        <dbReference type="SMART" id="SM00849"/>
    </source>
</evidence>
<dbReference type="NCBIfam" id="TIGR00360">
    <property type="entry name" value="ComEC_N-term"/>
    <property type="match status" value="1"/>
</dbReference>
<feature type="transmembrane region" description="Helical" evidence="7">
    <location>
        <begin position="932"/>
        <end position="953"/>
    </location>
</feature>
<dbReference type="GO" id="GO:0005886">
    <property type="term" value="C:plasma membrane"/>
    <property type="evidence" value="ECO:0007669"/>
    <property type="project" value="UniProtKB-SubCell"/>
</dbReference>
<accession>A0A367F6X8</accession>
<feature type="transmembrane region" description="Helical" evidence="7">
    <location>
        <begin position="461"/>
        <end position="484"/>
    </location>
</feature>
<feature type="compositionally biased region" description="Gly residues" evidence="6">
    <location>
        <begin position="57"/>
        <end position="68"/>
    </location>
</feature>
<gene>
    <name evidence="9" type="ORF">DTL70_08685</name>
</gene>
<evidence type="ECO:0000256" key="2">
    <source>
        <dbReference type="ARBA" id="ARBA00022475"/>
    </source>
</evidence>
<dbReference type="InterPro" id="IPR004477">
    <property type="entry name" value="ComEC_N"/>
</dbReference>
<dbReference type="SMART" id="SM00849">
    <property type="entry name" value="Lactamase_B"/>
    <property type="match status" value="1"/>
</dbReference>
<feature type="compositionally biased region" description="Low complexity" evidence="6">
    <location>
        <begin position="45"/>
        <end position="56"/>
    </location>
</feature>
<name>A0A367F6X8_9ACTN</name>
<proteinExistence type="predicted"/>
<feature type="compositionally biased region" description="Basic and acidic residues" evidence="6">
    <location>
        <begin position="317"/>
        <end position="335"/>
    </location>
</feature>
<dbReference type="Pfam" id="PF03772">
    <property type="entry name" value="Competence"/>
    <property type="match status" value="1"/>
</dbReference>
<evidence type="ECO:0000256" key="5">
    <source>
        <dbReference type="ARBA" id="ARBA00023136"/>
    </source>
</evidence>
<keyword evidence="2" id="KW-1003">Cell membrane</keyword>
<feature type="compositionally biased region" description="Polar residues" evidence="6">
    <location>
        <begin position="337"/>
        <end position="346"/>
    </location>
</feature>
<evidence type="ECO:0000313" key="9">
    <source>
        <dbReference type="EMBL" id="RCG26118.1"/>
    </source>
</evidence>
<feature type="compositionally biased region" description="Low complexity" evidence="6">
    <location>
        <begin position="428"/>
        <end position="451"/>
    </location>
</feature>
<dbReference type="CDD" id="cd07731">
    <property type="entry name" value="ComA-like_MBL-fold"/>
    <property type="match status" value="1"/>
</dbReference>
<feature type="compositionally biased region" description="Basic residues" evidence="6">
    <location>
        <begin position="256"/>
        <end position="277"/>
    </location>
</feature>
<dbReference type="EMBL" id="QOIN01000035">
    <property type="protein sequence ID" value="RCG26118.1"/>
    <property type="molecule type" value="Genomic_DNA"/>
</dbReference>
<feature type="region of interest" description="Disordered" evidence="6">
    <location>
        <begin position="561"/>
        <end position="590"/>
    </location>
</feature>
<feature type="transmembrane region" description="Helical" evidence="7">
    <location>
        <begin position="807"/>
        <end position="828"/>
    </location>
</feature>
<feature type="transmembrane region" description="Helical" evidence="7">
    <location>
        <begin position="901"/>
        <end position="920"/>
    </location>
</feature>
<feature type="region of interest" description="Disordered" evidence="6">
    <location>
        <begin position="1"/>
        <end position="74"/>
    </location>
</feature>
<feature type="compositionally biased region" description="Low complexity" evidence="6">
    <location>
        <begin position="1313"/>
        <end position="1327"/>
    </location>
</feature>
<dbReference type="SUPFAM" id="SSF56281">
    <property type="entry name" value="Metallo-hydrolase/oxidoreductase"/>
    <property type="match status" value="1"/>
</dbReference>
<keyword evidence="3 7" id="KW-0812">Transmembrane</keyword>
<reference evidence="9 10" key="1">
    <citation type="submission" date="2018-06" db="EMBL/GenBank/DDBJ databases">
        <title>Streptomyces reniochalinae sp. nov. and Streptomyces diacarnus sp. nov. from marine sponges.</title>
        <authorList>
            <person name="Li L."/>
        </authorList>
    </citation>
    <scope>NUCLEOTIDE SEQUENCE [LARGE SCALE GENOMIC DNA]</scope>
    <source>
        <strain evidence="9 10">LHW51701</strain>
    </source>
</reference>
<evidence type="ECO:0000256" key="4">
    <source>
        <dbReference type="ARBA" id="ARBA00022989"/>
    </source>
</evidence>
<feature type="transmembrane region" description="Helical" evidence="7">
    <location>
        <begin position="403"/>
        <end position="421"/>
    </location>
</feature>
<dbReference type="Pfam" id="PF00753">
    <property type="entry name" value="Lactamase_B"/>
    <property type="match status" value="1"/>
</dbReference>
<feature type="domain" description="Metallo-beta-lactamase" evidence="8">
    <location>
        <begin position="1002"/>
        <end position="1221"/>
    </location>
</feature>
<feature type="transmembrane region" description="Helical" evidence="7">
    <location>
        <begin position="783"/>
        <end position="801"/>
    </location>
</feature>
<feature type="transmembrane region" description="Helical" evidence="7">
    <location>
        <begin position="733"/>
        <end position="754"/>
    </location>
</feature>
<feature type="compositionally biased region" description="Gly residues" evidence="6">
    <location>
        <begin position="1287"/>
        <end position="1305"/>
    </location>
</feature>
<dbReference type="InterPro" id="IPR036866">
    <property type="entry name" value="RibonucZ/Hydroxyglut_hydro"/>
</dbReference>
<evidence type="ECO:0000256" key="6">
    <source>
        <dbReference type="SAM" id="MobiDB-lite"/>
    </source>
</evidence>
<feature type="region of interest" description="Disordered" evidence="6">
    <location>
        <begin position="1121"/>
        <end position="1150"/>
    </location>
</feature>
<feature type="transmembrane region" description="Helical" evidence="7">
    <location>
        <begin position="840"/>
        <end position="864"/>
    </location>
</feature>
<feature type="region of interest" description="Disordered" evidence="6">
    <location>
        <begin position="1261"/>
        <end position="1335"/>
    </location>
</feature>
<protein>
    <submittedName>
        <fullName evidence="9">ComEC/Rec2 family competence protein</fullName>
    </submittedName>
</protein>
<evidence type="ECO:0000313" key="10">
    <source>
        <dbReference type="Proteomes" id="UP000252914"/>
    </source>
</evidence>
<comment type="caution">
    <text evidence="9">The sequence shown here is derived from an EMBL/GenBank/DDBJ whole genome shotgun (WGS) entry which is preliminary data.</text>
</comment>
<feature type="compositionally biased region" description="Basic and acidic residues" evidence="6">
    <location>
        <begin position="567"/>
        <end position="579"/>
    </location>
</feature>
<feature type="compositionally biased region" description="Basic residues" evidence="6">
    <location>
        <begin position="34"/>
        <end position="44"/>
    </location>
</feature>
<feature type="compositionally biased region" description="Gly residues" evidence="6">
    <location>
        <begin position="1121"/>
        <end position="1133"/>
    </location>
</feature>
<comment type="subcellular location">
    <subcellularLocation>
        <location evidence="1">Cell membrane</location>
        <topology evidence="1">Multi-pass membrane protein</topology>
    </subcellularLocation>
</comment>
<keyword evidence="5 7" id="KW-0472">Membrane</keyword>
<dbReference type="Gene3D" id="3.60.15.10">
    <property type="entry name" value="Ribonuclease Z/Hydroxyacylglutathione hydrolase-like"/>
    <property type="match status" value="1"/>
</dbReference>
<evidence type="ECO:0000256" key="7">
    <source>
        <dbReference type="SAM" id="Phobius"/>
    </source>
</evidence>
<feature type="compositionally biased region" description="Basic and acidic residues" evidence="6">
    <location>
        <begin position="278"/>
        <end position="289"/>
    </location>
</feature>
<sequence>MAGGRAEQRRGPVAGHRAPPWREAGALREQAVRGRTRWRARRRSGTPAGCRTAARGGARGAARGGRGPRAGRRLRAGAGGRWVLHRAGRGARSSGEAALAGTLGARTGGAAADVAAAALRNRAEDTGGARVGAAGRGGVRGTPLLDGPAPGRRRPERGRGPARRSDSALTGRRFPGAGLWRRARGLHQRVAGQAARGGRIRKGARSRSPPLAGGIAGDRRAGGGGRAPQGSRHQWAEPGAAAGGRGADRGGEARQGRGRRAARRHRGRRRVHRRGERRARGTDQPERGHPGAAGNPPGRRARTGPAHRGLPHGARRLHVDRPAQGSERHRREAVRGHQTQGHTVSTSRRRVAASGPARPDGRPGEAEAAQTPQEPRDLRLVGPALAAWAAAAGALGFSGTQAAVGVALSGLAGLALVALALRGGRARAGPSARATTPTAAAGRAAPGPAARVGHRARRRTVLLGAAVSLLCAAAAGGSAALHAADLHRGPLPELAEQHTEATVEVTVTKDPRVTRPRVWGSRQTPGVVVVQAEAVALVAGDNSRTRLRTPVLLLVRLDGEEGGAGEGRSRESAAQRRGEASGLDSGPEASAAPSRAAWLRLLPSTRLRVHGDLVPPDSDRRGGGDIAAVLRADSGPPEVVGRPIAVQRAAGRLRAGLRSAVTGLDEDARGLLPGLVVGDTSELSRDLEEAFRATDMTHLLAVSGANLSILLVVLIGPPGLAHRAERRGLAPRLGLPLRTTAVVAAMLTLGFVVVCRPEPSVLRAAACGLITVWAIGTGRRRSLLPALAAAVLVLVFYDPWLARDFGFLLSVLATASLLTVAPCWSEALRRRGCPGRLAEALAAAAAAQAGCAPVVAVLAAHVSLVAVPCNLLAEFAVAPATVLGFAALVAAPLAMPVAKALVWLASWPVEAIAGIARTGAELPGAEIGWPGSWAGALGLAALLAGLFLVAARLRLPYRPWWCAACVLALLVAVVRPVPLVRPFTGWPPTGWRMVACDVGQGDALVLAVDAERGGAGGAVVVDAGPDPAAVDRCLSRLGVTSVPLVVLTHFHADHVAGLTGVLRGRKVGAIETTGLARPPGQAEFVREAARRAGVPVLTAHAGERRRVGDLRWEVVWPQATGGGLAEGSGGSDGRSGEADGESGESGEGANDASVTLLVRTAGLSLFLPGDLEPEAQQGLLALRPDLPRADVLKVAHHGSRFQDPELLRRLRPRVALVSAGRDNPYGHPAPETLDALASAGALVARTDRNGALALVRRPDGTPAVVTQRGDPVAAGGTPGHTAASARGDGGPHGGGALDGIGVRGDGGVRRACRAAQSVSSQPSCSSAREARTAVS</sequence>
<feature type="transmembrane region" description="Helical" evidence="7">
    <location>
        <begin position="960"/>
        <end position="978"/>
    </location>
</feature>
<keyword evidence="10" id="KW-1185">Reference proteome</keyword>
<dbReference type="InterPro" id="IPR035681">
    <property type="entry name" value="ComA-like_MBL"/>
</dbReference>
<keyword evidence="4 7" id="KW-1133">Transmembrane helix</keyword>
<feature type="compositionally biased region" description="Basic and acidic residues" evidence="6">
    <location>
        <begin position="1"/>
        <end position="10"/>
    </location>
</feature>
<feature type="transmembrane region" description="Helical" evidence="7">
    <location>
        <begin position="760"/>
        <end position="776"/>
    </location>
</feature>
<dbReference type="Proteomes" id="UP000252914">
    <property type="component" value="Unassembled WGS sequence"/>
</dbReference>
<feature type="transmembrane region" description="Helical" evidence="7">
    <location>
        <begin position="699"/>
        <end position="721"/>
    </location>
</feature>
<dbReference type="InterPro" id="IPR001279">
    <property type="entry name" value="Metallo-B-lactamas"/>
</dbReference>
<evidence type="ECO:0000256" key="3">
    <source>
        <dbReference type="ARBA" id="ARBA00022692"/>
    </source>
</evidence>
<feature type="region of interest" description="Disordered" evidence="6">
    <location>
        <begin position="428"/>
        <end position="453"/>
    </location>
</feature>
<evidence type="ECO:0000256" key="1">
    <source>
        <dbReference type="ARBA" id="ARBA00004651"/>
    </source>
</evidence>
<dbReference type="InterPro" id="IPR052159">
    <property type="entry name" value="Competence_DNA_uptake"/>
</dbReference>